<protein>
    <submittedName>
        <fullName evidence="1">Uncharacterized protein</fullName>
    </submittedName>
</protein>
<dbReference type="RefSeq" id="WP_377404654.1">
    <property type="nucleotide sequence ID" value="NZ_JBHUEQ010000039.1"/>
</dbReference>
<dbReference type="EMBL" id="JBHUEQ010000039">
    <property type="protein sequence ID" value="MFD1747411.1"/>
    <property type="molecule type" value="Genomic_DNA"/>
</dbReference>
<accession>A0ABW4M7V8</accession>
<name>A0ABW4M7V8_9HYPH</name>
<evidence type="ECO:0000313" key="2">
    <source>
        <dbReference type="Proteomes" id="UP001597322"/>
    </source>
</evidence>
<dbReference type="Proteomes" id="UP001597322">
    <property type="component" value="Unassembled WGS sequence"/>
</dbReference>
<reference evidence="2" key="1">
    <citation type="journal article" date="2019" name="Int. J. Syst. Evol. Microbiol.">
        <title>The Global Catalogue of Microorganisms (GCM) 10K type strain sequencing project: providing services to taxonomists for standard genome sequencing and annotation.</title>
        <authorList>
            <consortium name="The Broad Institute Genomics Platform"/>
            <consortium name="The Broad Institute Genome Sequencing Center for Infectious Disease"/>
            <person name="Wu L."/>
            <person name="Ma J."/>
        </authorList>
    </citation>
    <scope>NUCLEOTIDE SEQUENCE [LARGE SCALE GENOMIC DNA]</scope>
    <source>
        <strain evidence="2">CG52</strain>
    </source>
</reference>
<organism evidence="1 2">
    <name type="scientific">Rhizobium helianthi</name>
    <dbReference type="NCBI Taxonomy" id="1132695"/>
    <lineage>
        <taxon>Bacteria</taxon>
        <taxon>Pseudomonadati</taxon>
        <taxon>Pseudomonadota</taxon>
        <taxon>Alphaproteobacteria</taxon>
        <taxon>Hyphomicrobiales</taxon>
        <taxon>Rhizobiaceae</taxon>
        <taxon>Rhizobium/Agrobacterium group</taxon>
        <taxon>Rhizobium</taxon>
    </lineage>
</organism>
<sequence>MAQREGNPARTNKVEGDLLEALVVQGFDRAASDAALGDLIDIYVDGKWDFRRKVHLRTKIETDR</sequence>
<evidence type="ECO:0000313" key="1">
    <source>
        <dbReference type="EMBL" id="MFD1747411.1"/>
    </source>
</evidence>
<proteinExistence type="predicted"/>
<keyword evidence="2" id="KW-1185">Reference proteome</keyword>
<gene>
    <name evidence="1" type="ORF">ACFSE1_18230</name>
</gene>
<comment type="caution">
    <text evidence="1">The sequence shown here is derived from an EMBL/GenBank/DDBJ whole genome shotgun (WGS) entry which is preliminary data.</text>
</comment>